<organism evidence="1 2">
    <name type="scientific">Ensifer adhaerens</name>
    <name type="common">Sinorhizobium morelense</name>
    <dbReference type="NCBI Taxonomy" id="106592"/>
    <lineage>
        <taxon>Bacteria</taxon>
        <taxon>Pseudomonadati</taxon>
        <taxon>Pseudomonadota</taxon>
        <taxon>Alphaproteobacteria</taxon>
        <taxon>Hyphomicrobiales</taxon>
        <taxon>Rhizobiaceae</taxon>
        <taxon>Sinorhizobium/Ensifer group</taxon>
        <taxon>Ensifer</taxon>
    </lineage>
</organism>
<name>A0ACC5T3X0_ENSAD</name>
<accession>A0ACC5T3X0</accession>
<evidence type="ECO:0000313" key="2">
    <source>
        <dbReference type="Proteomes" id="UP000823773"/>
    </source>
</evidence>
<sequence>MKTVLKFALAAAVVPFFALSTGTNVAAQMPMPDACKAEASAMKGMGMSGGMQMGQMADHQKATMESMQQMHPAMMQAMMATDPDVAFVCGMIAHHMGAISMSEVELKYGDDQQAKSMAQKIIEAQKKEIEEMTTWVNDHAK</sequence>
<protein>
    <submittedName>
        <fullName evidence="1">Uncharacterized protein (DUF305 family)</fullName>
    </submittedName>
</protein>
<proteinExistence type="predicted"/>
<reference evidence="1" key="1">
    <citation type="submission" date="2021-03" db="EMBL/GenBank/DDBJ databases">
        <title>Genomic Encyclopedia of Type Strains, Phase IV (KMG-IV): sequencing the most valuable type-strain genomes for metagenomic binning, comparative biology and taxonomic classification.</title>
        <authorList>
            <person name="Goeker M."/>
        </authorList>
    </citation>
    <scope>NUCLEOTIDE SEQUENCE</scope>
    <source>
        <strain evidence="1">DSM 18131</strain>
    </source>
</reference>
<keyword evidence="2" id="KW-1185">Reference proteome</keyword>
<dbReference type="EMBL" id="JAGGJR010000013">
    <property type="protein sequence ID" value="MBP1875820.1"/>
    <property type="molecule type" value="Genomic_DNA"/>
</dbReference>
<comment type="caution">
    <text evidence="1">The sequence shown here is derived from an EMBL/GenBank/DDBJ whole genome shotgun (WGS) entry which is preliminary data.</text>
</comment>
<gene>
    <name evidence="1" type="ORF">J2Z19_005568</name>
</gene>
<evidence type="ECO:0000313" key="1">
    <source>
        <dbReference type="EMBL" id="MBP1875820.1"/>
    </source>
</evidence>
<dbReference type="Proteomes" id="UP000823773">
    <property type="component" value="Unassembled WGS sequence"/>
</dbReference>